<dbReference type="Proteomes" id="UP001374584">
    <property type="component" value="Unassembled WGS sequence"/>
</dbReference>
<evidence type="ECO:0000313" key="2">
    <source>
        <dbReference type="Proteomes" id="UP001374584"/>
    </source>
</evidence>
<evidence type="ECO:0000313" key="1">
    <source>
        <dbReference type="EMBL" id="KAK7353888.1"/>
    </source>
</evidence>
<dbReference type="EMBL" id="JAYMYR010000007">
    <property type="protein sequence ID" value="KAK7353888.1"/>
    <property type="molecule type" value="Genomic_DNA"/>
</dbReference>
<name>A0AAN9MM14_PHACN</name>
<protein>
    <submittedName>
        <fullName evidence="1">Uncharacterized protein</fullName>
    </submittedName>
</protein>
<sequence>MDNLITSLSCNYAPTSTIGLLRNPHNYLPLKILVIFVTEHIMCSLITTAKPRSTGIVDRRGDRHYTTAYGKLKKREKT</sequence>
<dbReference type="AlphaFoldDB" id="A0AAN9MM14"/>
<organism evidence="1 2">
    <name type="scientific">Phaseolus coccineus</name>
    <name type="common">Scarlet runner bean</name>
    <name type="synonym">Phaseolus multiflorus</name>
    <dbReference type="NCBI Taxonomy" id="3886"/>
    <lineage>
        <taxon>Eukaryota</taxon>
        <taxon>Viridiplantae</taxon>
        <taxon>Streptophyta</taxon>
        <taxon>Embryophyta</taxon>
        <taxon>Tracheophyta</taxon>
        <taxon>Spermatophyta</taxon>
        <taxon>Magnoliopsida</taxon>
        <taxon>eudicotyledons</taxon>
        <taxon>Gunneridae</taxon>
        <taxon>Pentapetalae</taxon>
        <taxon>rosids</taxon>
        <taxon>fabids</taxon>
        <taxon>Fabales</taxon>
        <taxon>Fabaceae</taxon>
        <taxon>Papilionoideae</taxon>
        <taxon>50 kb inversion clade</taxon>
        <taxon>NPAAA clade</taxon>
        <taxon>indigoferoid/millettioid clade</taxon>
        <taxon>Phaseoleae</taxon>
        <taxon>Phaseolus</taxon>
    </lineage>
</organism>
<keyword evidence="2" id="KW-1185">Reference proteome</keyword>
<proteinExistence type="predicted"/>
<accession>A0AAN9MM14</accession>
<reference evidence="1 2" key="1">
    <citation type="submission" date="2024-01" db="EMBL/GenBank/DDBJ databases">
        <title>The genomes of 5 underutilized Papilionoideae crops provide insights into root nodulation and disease resistanc.</title>
        <authorList>
            <person name="Jiang F."/>
        </authorList>
    </citation>
    <scope>NUCLEOTIDE SEQUENCE [LARGE SCALE GENOMIC DNA]</scope>
    <source>
        <strain evidence="1">JINMINGXINNONG_FW02</strain>
        <tissue evidence="1">Leaves</tissue>
    </source>
</reference>
<comment type="caution">
    <text evidence="1">The sequence shown here is derived from an EMBL/GenBank/DDBJ whole genome shotgun (WGS) entry which is preliminary data.</text>
</comment>
<gene>
    <name evidence="1" type="ORF">VNO80_19341</name>
</gene>